<evidence type="ECO:0000313" key="2">
    <source>
        <dbReference type="EMBL" id="KAF5333096.1"/>
    </source>
</evidence>
<evidence type="ECO:0000259" key="1">
    <source>
        <dbReference type="Pfam" id="PF12937"/>
    </source>
</evidence>
<dbReference type="InterPro" id="IPR036047">
    <property type="entry name" value="F-box-like_dom_sf"/>
</dbReference>
<proteinExistence type="predicted"/>
<dbReference type="Pfam" id="PF12937">
    <property type="entry name" value="F-box-like"/>
    <property type="match status" value="1"/>
</dbReference>
<dbReference type="EMBL" id="JAACJK010000109">
    <property type="protein sequence ID" value="KAF5333096.1"/>
    <property type="molecule type" value="Genomic_DNA"/>
</dbReference>
<evidence type="ECO:0000313" key="3">
    <source>
        <dbReference type="Proteomes" id="UP000541558"/>
    </source>
</evidence>
<keyword evidence="3" id="KW-1185">Reference proteome</keyword>
<sequence>MESPSVERPVGRAESLDLDARRGQITKRLLELEQETLSLKRAYNTMSPSCRLPIEILSRIFVDLRDLYMGRMPQEWFQVSYVCHYWREVATGCAALWTNVPFISSAFTDLALSRSKDAPLSLIYGQPGDRGTYQFHSTAKRILAHTTRLRIIDLMNVGLDWMECDAPFTSLEVLRFKLPPTMAPDVQGRDPLRFIQMGAPSLKELSLEEACGTPWSRLPLSESLTELRLAATPRDDQTNWVHIPSFEQLLASLAELVSLRKLKLSGYLAKPTQANHGDRPPASLHALQELHLKDSAHSVVSFLASIQLPNVTLVRLSLNGFEDVQLVQQALIVLKSSWKDCQRSHLVDLRSFKVKRDRQLALNRVLGSLPDRIEFNCGFAEGDGGPQRRLVLHVGSANQANDHSDTLLGAFTSELDFAHLDHLSIDNIEFFLTYDGWRALFIQLTHLKTITFAGCDELWGTFTTLLREGNHSSFLPSLSELSLKEMDIEEYSDGNTFSDLVSVLQKRSELGFCSPLKFSLLECYHFYRSFERLLQRSFANSSVSYHIVGDIS</sequence>
<dbReference type="AlphaFoldDB" id="A0A8H5C190"/>
<dbReference type="SUPFAM" id="SSF52047">
    <property type="entry name" value="RNI-like"/>
    <property type="match status" value="1"/>
</dbReference>
<name>A0A8H5C190_9AGAR</name>
<dbReference type="Proteomes" id="UP000541558">
    <property type="component" value="Unassembled WGS sequence"/>
</dbReference>
<dbReference type="CDD" id="cd09917">
    <property type="entry name" value="F-box_SF"/>
    <property type="match status" value="1"/>
</dbReference>
<dbReference type="Gene3D" id="1.20.1280.50">
    <property type="match status" value="1"/>
</dbReference>
<dbReference type="SUPFAM" id="SSF81383">
    <property type="entry name" value="F-box domain"/>
    <property type="match status" value="1"/>
</dbReference>
<dbReference type="OrthoDB" id="3156934at2759"/>
<comment type="caution">
    <text evidence="2">The sequence shown here is derived from an EMBL/GenBank/DDBJ whole genome shotgun (WGS) entry which is preliminary data.</text>
</comment>
<gene>
    <name evidence="2" type="ORF">D9611_002687</name>
</gene>
<organism evidence="2 3">
    <name type="scientific">Ephemerocybe angulata</name>
    <dbReference type="NCBI Taxonomy" id="980116"/>
    <lineage>
        <taxon>Eukaryota</taxon>
        <taxon>Fungi</taxon>
        <taxon>Dikarya</taxon>
        <taxon>Basidiomycota</taxon>
        <taxon>Agaricomycotina</taxon>
        <taxon>Agaricomycetes</taxon>
        <taxon>Agaricomycetidae</taxon>
        <taxon>Agaricales</taxon>
        <taxon>Agaricineae</taxon>
        <taxon>Psathyrellaceae</taxon>
        <taxon>Ephemerocybe</taxon>
    </lineage>
</organism>
<protein>
    <recommendedName>
        <fullName evidence="1">F-box domain-containing protein</fullName>
    </recommendedName>
</protein>
<accession>A0A8H5C190</accession>
<reference evidence="2 3" key="1">
    <citation type="journal article" date="2020" name="ISME J.">
        <title>Uncovering the hidden diversity of litter-decomposition mechanisms in mushroom-forming fungi.</title>
        <authorList>
            <person name="Floudas D."/>
            <person name="Bentzer J."/>
            <person name="Ahren D."/>
            <person name="Johansson T."/>
            <person name="Persson P."/>
            <person name="Tunlid A."/>
        </authorList>
    </citation>
    <scope>NUCLEOTIDE SEQUENCE [LARGE SCALE GENOMIC DNA]</scope>
    <source>
        <strain evidence="2 3">CBS 175.51</strain>
    </source>
</reference>
<feature type="domain" description="F-box" evidence="1">
    <location>
        <begin position="50"/>
        <end position="100"/>
    </location>
</feature>
<dbReference type="InterPro" id="IPR001810">
    <property type="entry name" value="F-box_dom"/>
</dbReference>